<organism evidence="2 3">
    <name type="scientific">Parvularcula dongshanensis</name>
    <dbReference type="NCBI Taxonomy" id="1173995"/>
    <lineage>
        <taxon>Bacteria</taxon>
        <taxon>Pseudomonadati</taxon>
        <taxon>Pseudomonadota</taxon>
        <taxon>Alphaproteobacteria</taxon>
        <taxon>Parvularculales</taxon>
        <taxon>Parvularculaceae</taxon>
        <taxon>Parvularcula</taxon>
    </lineage>
</organism>
<accession>A0A840I2U0</accession>
<dbReference type="Pfam" id="PF00248">
    <property type="entry name" value="Aldo_ket_red"/>
    <property type="match status" value="1"/>
</dbReference>
<dbReference type="InterPro" id="IPR053135">
    <property type="entry name" value="AKR2_Oxidoreductase"/>
</dbReference>
<dbReference type="InterPro" id="IPR036812">
    <property type="entry name" value="NAD(P)_OxRdtase_dom_sf"/>
</dbReference>
<dbReference type="Proteomes" id="UP000563524">
    <property type="component" value="Unassembled WGS sequence"/>
</dbReference>
<dbReference type="SUPFAM" id="SSF51430">
    <property type="entry name" value="NAD(P)-linked oxidoreductase"/>
    <property type="match status" value="1"/>
</dbReference>
<evidence type="ECO:0000313" key="3">
    <source>
        <dbReference type="Proteomes" id="UP000563524"/>
    </source>
</evidence>
<dbReference type="PANTHER" id="PTHR43312:SF1">
    <property type="entry name" value="NADP-DEPENDENT OXIDOREDUCTASE DOMAIN-CONTAINING PROTEIN"/>
    <property type="match status" value="1"/>
</dbReference>
<gene>
    <name evidence="2" type="ORF">GGQ59_001684</name>
</gene>
<dbReference type="EMBL" id="JACHOB010000003">
    <property type="protein sequence ID" value="MBB4659159.1"/>
    <property type="molecule type" value="Genomic_DNA"/>
</dbReference>
<dbReference type="PANTHER" id="PTHR43312">
    <property type="entry name" value="D-THREO-ALDOSE 1-DEHYDROGENASE"/>
    <property type="match status" value="1"/>
</dbReference>
<name>A0A840I2U0_9PROT</name>
<dbReference type="CDD" id="cd19095">
    <property type="entry name" value="AKR_PA4992-like"/>
    <property type="match status" value="1"/>
</dbReference>
<dbReference type="InterPro" id="IPR023210">
    <property type="entry name" value="NADP_OxRdtase_dom"/>
</dbReference>
<dbReference type="Gene3D" id="3.20.20.100">
    <property type="entry name" value="NADP-dependent oxidoreductase domain"/>
    <property type="match status" value="1"/>
</dbReference>
<evidence type="ECO:0000313" key="2">
    <source>
        <dbReference type="EMBL" id="MBB4659159.1"/>
    </source>
</evidence>
<feature type="domain" description="NADP-dependent oxidoreductase" evidence="1">
    <location>
        <begin position="10"/>
        <end position="205"/>
    </location>
</feature>
<reference evidence="2 3" key="1">
    <citation type="submission" date="2020-08" db="EMBL/GenBank/DDBJ databases">
        <title>Genomic Encyclopedia of Type Strains, Phase IV (KMG-IV): sequencing the most valuable type-strain genomes for metagenomic binning, comparative biology and taxonomic classification.</title>
        <authorList>
            <person name="Goeker M."/>
        </authorList>
    </citation>
    <scope>NUCLEOTIDE SEQUENCE [LARGE SCALE GENOMIC DNA]</scope>
    <source>
        <strain evidence="2 3">DSM 102850</strain>
    </source>
</reference>
<keyword evidence="3" id="KW-1185">Reference proteome</keyword>
<comment type="caution">
    <text evidence="2">The sequence shown here is derived from an EMBL/GenBank/DDBJ whole genome shotgun (WGS) entry which is preliminary data.</text>
</comment>
<sequence>MTGLGFGATGAWASRIVSERRAGEVLEAALAAGVRAIDTGPSYASGNAEPRLGRVLNSLAPDGLYEGERLLLSSKVGTKLGEGGRLIKDFRPETVETQIANSLSALRVSQLDVVYLHGPDEHGFRSSLPALTRLKQYGSLKAIGICADRDWLMQAARHEAVDWVMAPYNALNSHNGAALREAKANGKKIAVVAPLAQALWRRDILLPSGPAGIWYAARTLRNKGEGLTAARQAIWLRDVPEWDPVSLLLAFVRVTLSPDLILTTTTNPRHVAQSARALNRPVPPDLEAKLQGLIVS</sequence>
<evidence type="ECO:0000259" key="1">
    <source>
        <dbReference type="Pfam" id="PF00248"/>
    </source>
</evidence>
<dbReference type="RefSeq" id="WP_183817486.1">
    <property type="nucleotide sequence ID" value="NZ_JACHOB010000003.1"/>
</dbReference>
<dbReference type="AlphaFoldDB" id="A0A840I2U0"/>
<protein>
    <submittedName>
        <fullName evidence="2">Aryl-alcohol dehydrogenase-like predicted oxidoreductase</fullName>
    </submittedName>
</protein>
<proteinExistence type="predicted"/>